<evidence type="ECO:0000259" key="2">
    <source>
        <dbReference type="Pfam" id="PF22988"/>
    </source>
</evidence>
<protein>
    <recommendedName>
        <fullName evidence="6">JmjC domain-containing protein</fullName>
    </recommendedName>
</protein>
<dbReference type="InterPro" id="IPR054294">
    <property type="entry name" value="DUF7030"/>
</dbReference>
<dbReference type="Pfam" id="PF22989">
    <property type="entry name" value="DUF7030"/>
    <property type="match status" value="1"/>
</dbReference>
<proteinExistence type="predicted"/>
<evidence type="ECO:0008006" key="6">
    <source>
        <dbReference type="Google" id="ProtNLM"/>
    </source>
</evidence>
<dbReference type="Proteomes" id="UP000271974">
    <property type="component" value="Unassembled WGS sequence"/>
</dbReference>
<dbReference type="Pfam" id="PF22987">
    <property type="entry name" value="Tudor_KDM3B"/>
    <property type="match status" value="1"/>
</dbReference>
<dbReference type="InterPro" id="IPR054504">
    <property type="entry name" value="PWWP_KDM3B"/>
</dbReference>
<accession>A0A433TBH4</accession>
<feature type="domain" description="DUF7030" evidence="3">
    <location>
        <begin position="8"/>
        <end position="67"/>
    </location>
</feature>
<gene>
    <name evidence="4" type="ORF">EGW08_013339</name>
</gene>
<feature type="domain" description="Lysine-specific demethylase 3B PWWP" evidence="2">
    <location>
        <begin position="77"/>
        <end position="172"/>
    </location>
</feature>
<comment type="caution">
    <text evidence="4">The sequence shown here is derived from an EMBL/GenBank/DDBJ whole genome shotgun (WGS) entry which is preliminary data.</text>
</comment>
<evidence type="ECO:0000259" key="3">
    <source>
        <dbReference type="Pfam" id="PF22989"/>
    </source>
</evidence>
<sequence>MSVKTREELVGKRFTSVKSDNKLKLSKVSEWEWRSGFVRAVSTRDTSSADFTVLVEFDDTGWKSREYLKVHEVFQEFLVEHTLSWVEREEPNYKPHDGPWPALCYRAIVDKVGLFEHSKRPVEFLSDRFLAVVEQKDITHYKDGDENSVSTAKECPDVVKWLKTWSDYQDGQKILLTTPTVLLGYRVEVYRTEGTTQWYTAVIKSYNHHNKSLTLTDDTVLEEHNEDPTLIQMHLIGDG</sequence>
<evidence type="ECO:0000313" key="4">
    <source>
        <dbReference type="EMBL" id="RUS78896.1"/>
    </source>
</evidence>
<dbReference type="InterPro" id="IPR054503">
    <property type="entry name" value="KDM3AB_Tudor"/>
</dbReference>
<dbReference type="EMBL" id="RQTK01000483">
    <property type="protein sequence ID" value="RUS78896.1"/>
    <property type="molecule type" value="Genomic_DNA"/>
</dbReference>
<keyword evidence="5" id="KW-1185">Reference proteome</keyword>
<feature type="domain" description="Lysine-specific demethylase 3A/B tudor" evidence="1">
    <location>
        <begin position="174"/>
        <end position="238"/>
    </location>
</feature>
<dbReference type="AlphaFoldDB" id="A0A433TBH4"/>
<dbReference type="OrthoDB" id="1667110at2759"/>
<reference evidence="4 5" key="1">
    <citation type="submission" date="2019-01" db="EMBL/GenBank/DDBJ databases">
        <title>A draft genome assembly of the solar-powered sea slug Elysia chlorotica.</title>
        <authorList>
            <person name="Cai H."/>
            <person name="Li Q."/>
            <person name="Fang X."/>
            <person name="Li J."/>
            <person name="Curtis N.E."/>
            <person name="Altenburger A."/>
            <person name="Shibata T."/>
            <person name="Feng M."/>
            <person name="Maeda T."/>
            <person name="Schwartz J.A."/>
            <person name="Shigenobu S."/>
            <person name="Lundholm N."/>
            <person name="Nishiyama T."/>
            <person name="Yang H."/>
            <person name="Hasebe M."/>
            <person name="Li S."/>
            <person name="Pierce S.K."/>
            <person name="Wang J."/>
        </authorList>
    </citation>
    <scope>NUCLEOTIDE SEQUENCE [LARGE SCALE GENOMIC DNA]</scope>
    <source>
        <strain evidence="4">EC2010</strain>
        <tissue evidence="4">Whole organism of an adult</tissue>
    </source>
</reference>
<dbReference type="STRING" id="188477.A0A433TBH4"/>
<evidence type="ECO:0000259" key="1">
    <source>
        <dbReference type="Pfam" id="PF22987"/>
    </source>
</evidence>
<dbReference type="Pfam" id="PF22988">
    <property type="entry name" value="PWWP_KDM3B"/>
    <property type="match status" value="1"/>
</dbReference>
<name>A0A433TBH4_ELYCH</name>
<organism evidence="4 5">
    <name type="scientific">Elysia chlorotica</name>
    <name type="common">Eastern emerald elysia</name>
    <name type="synonym">Sea slug</name>
    <dbReference type="NCBI Taxonomy" id="188477"/>
    <lineage>
        <taxon>Eukaryota</taxon>
        <taxon>Metazoa</taxon>
        <taxon>Spiralia</taxon>
        <taxon>Lophotrochozoa</taxon>
        <taxon>Mollusca</taxon>
        <taxon>Gastropoda</taxon>
        <taxon>Heterobranchia</taxon>
        <taxon>Euthyneura</taxon>
        <taxon>Panpulmonata</taxon>
        <taxon>Sacoglossa</taxon>
        <taxon>Placobranchoidea</taxon>
        <taxon>Plakobranchidae</taxon>
        <taxon>Elysia</taxon>
    </lineage>
</organism>
<feature type="non-terminal residue" evidence="4">
    <location>
        <position position="239"/>
    </location>
</feature>
<evidence type="ECO:0000313" key="5">
    <source>
        <dbReference type="Proteomes" id="UP000271974"/>
    </source>
</evidence>